<keyword evidence="1" id="KW-0472">Membrane</keyword>
<dbReference type="AlphaFoldDB" id="A0A8I0DT28"/>
<accession>A0A8I0DT28</accession>
<keyword evidence="3" id="KW-1185">Reference proteome</keyword>
<feature type="transmembrane region" description="Helical" evidence="1">
    <location>
        <begin position="35"/>
        <end position="60"/>
    </location>
</feature>
<reference evidence="2 3" key="1">
    <citation type="submission" date="2020-08" db="EMBL/GenBank/DDBJ databases">
        <title>Genome public.</title>
        <authorList>
            <person name="Liu C."/>
            <person name="Sun Q."/>
        </authorList>
    </citation>
    <scope>NUCLEOTIDE SEQUENCE [LARGE SCALE GENOMIC DNA]</scope>
    <source>
        <strain evidence="2 3">BX17</strain>
    </source>
</reference>
<keyword evidence="1" id="KW-1133">Transmembrane helix</keyword>
<proteinExistence type="predicted"/>
<comment type="caution">
    <text evidence="2">The sequence shown here is derived from an EMBL/GenBank/DDBJ whole genome shotgun (WGS) entry which is preliminary data.</text>
</comment>
<dbReference type="InterPro" id="IPR010718">
    <property type="entry name" value="DUF1294"/>
</dbReference>
<evidence type="ECO:0000313" key="3">
    <source>
        <dbReference type="Proteomes" id="UP000652847"/>
    </source>
</evidence>
<gene>
    <name evidence="2" type="ORF">H8S54_15455</name>
</gene>
<feature type="transmembrane region" description="Helical" evidence="1">
    <location>
        <begin position="6"/>
        <end position="23"/>
    </location>
</feature>
<organism evidence="2 3">
    <name type="scientific">Blautia segnis</name>
    <dbReference type="NCBI Taxonomy" id="2763030"/>
    <lineage>
        <taxon>Bacteria</taxon>
        <taxon>Bacillati</taxon>
        <taxon>Bacillota</taxon>
        <taxon>Clostridia</taxon>
        <taxon>Lachnospirales</taxon>
        <taxon>Lachnospiraceae</taxon>
        <taxon>Blautia</taxon>
    </lineage>
</organism>
<sequence>MIQNVLTVYLTVINLIAFGMYGVDKQKAIRKQWRIPEAQLLAVAALGGSVGAILGMQFFHHKTRKWKFRVGVPLILAVQLILWRMVQ</sequence>
<name>A0A8I0DT28_9FIRM</name>
<dbReference type="InterPro" id="IPR012156">
    <property type="entry name" value="Cold_shock_CspA"/>
</dbReference>
<dbReference type="GO" id="GO:0003676">
    <property type="term" value="F:nucleic acid binding"/>
    <property type="evidence" value="ECO:0007669"/>
    <property type="project" value="InterPro"/>
</dbReference>
<evidence type="ECO:0000313" key="2">
    <source>
        <dbReference type="EMBL" id="MBC5652463.1"/>
    </source>
</evidence>
<dbReference type="RefSeq" id="WP_021925690.1">
    <property type="nucleotide sequence ID" value="NZ_JACOOT010000036.1"/>
</dbReference>
<dbReference type="Pfam" id="PF06961">
    <property type="entry name" value="DUF1294"/>
    <property type="match status" value="1"/>
</dbReference>
<protein>
    <submittedName>
        <fullName evidence="2">DUF1294 domain-containing protein</fullName>
    </submittedName>
</protein>
<dbReference type="EMBL" id="JACOOT010000036">
    <property type="protein sequence ID" value="MBC5652463.1"/>
    <property type="molecule type" value="Genomic_DNA"/>
</dbReference>
<dbReference type="Proteomes" id="UP000652847">
    <property type="component" value="Unassembled WGS sequence"/>
</dbReference>
<dbReference type="PIRSF" id="PIRSF002599">
    <property type="entry name" value="Cold_shock_A"/>
    <property type="match status" value="1"/>
</dbReference>
<evidence type="ECO:0000256" key="1">
    <source>
        <dbReference type="SAM" id="Phobius"/>
    </source>
</evidence>
<keyword evidence="1" id="KW-0812">Transmembrane</keyword>